<dbReference type="EnsemblMetazoa" id="AARA018638-RA">
    <property type="protein sequence ID" value="AARA018638-PA"/>
    <property type="gene ID" value="AARA018638"/>
</dbReference>
<dbReference type="InterPro" id="IPR036179">
    <property type="entry name" value="Ig-like_dom_sf"/>
</dbReference>
<evidence type="ECO:0000313" key="3">
    <source>
        <dbReference type="EnsemblMetazoa" id="AARA018638-PA"/>
    </source>
</evidence>
<dbReference type="FunFam" id="2.60.40.10:FF:002929">
    <property type="entry name" value="AGAP000937-PA"/>
    <property type="match status" value="1"/>
</dbReference>
<feature type="chain" id="PRO_5036480879" description="Ig-like domain-containing protein" evidence="1">
    <location>
        <begin position="33"/>
        <end position="311"/>
    </location>
</feature>
<dbReference type="EMBL" id="APCN01004715">
    <property type="status" value="NOT_ANNOTATED_CDS"/>
    <property type="molecule type" value="Genomic_DNA"/>
</dbReference>
<evidence type="ECO:0000256" key="1">
    <source>
        <dbReference type="SAM" id="SignalP"/>
    </source>
</evidence>
<organism evidence="3 4">
    <name type="scientific">Anopheles arabiensis</name>
    <name type="common">Mosquito</name>
    <dbReference type="NCBI Taxonomy" id="7173"/>
    <lineage>
        <taxon>Eukaryota</taxon>
        <taxon>Metazoa</taxon>
        <taxon>Ecdysozoa</taxon>
        <taxon>Arthropoda</taxon>
        <taxon>Hexapoda</taxon>
        <taxon>Insecta</taxon>
        <taxon>Pterygota</taxon>
        <taxon>Neoptera</taxon>
        <taxon>Endopterygota</taxon>
        <taxon>Diptera</taxon>
        <taxon>Nematocera</taxon>
        <taxon>Culicoidea</taxon>
        <taxon>Culicidae</taxon>
        <taxon>Anophelinae</taxon>
        <taxon>Anopheles</taxon>
    </lineage>
</organism>
<dbReference type="FunFam" id="2.60.40.10:FF:000437">
    <property type="entry name" value="Beat-IIIc, isoform A"/>
    <property type="match status" value="1"/>
</dbReference>
<evidence type="ECO:0000313" key="4">
    <source>
        <dbReference type="Proteomes" id="UP000075840"/>
    </source>
</evidence>
<evidence type="ECO:0000259" key="2">
    <source>
        <dbReference type="PROSITE" id="PS50835"/>
    </source>
</evidence>
<dbReference type="Proteomes" id="UP000075840">
    <property type="component" value="Unassembled WGS sequence"/>
</dbReference>
<dbReference type="GeneID" id="120906087"/>
<dbReference type="SUPFAM" id="SSF48726">
    <property type="entry name" value="Immunoglobulin"/>
    <property type="match status" value="1"/>
</dbReference>
<dbReference type="RefSeq" id="XP_040173468.1">
    <property type="nucleotide sequence ID" value="XM_040317534.1"/>
</dbReference>
<feature type="signal peptide" evidence="1">
    <location>
        <begin position="1"/>
        <end position="32"/>
    </location>
</feature>
<dbReference type="PROSITE" id="PS50835">
    <property type="entry name" value="IG_LIKE"/>
    <property type="match status" value="1"/>
</dbReference>
<sequence length="311" mass="35222">MSSFAAVGRTMRLNGRLTAAVLLLQALTLARCLQLTEITVPDVVDVRETVTLSCSYDMGTHKLNSVKWYKDEREFFRYSPLMPKSLMLFDVEGVTVLQNSTGQICNQFMCSIQLHRLNIRSSGSYRCEISGDAPEFKLAHGVGNMTVAVYPQFDPIINGLQHNGVQHNYALGDFVVANCSSDMSSPPARLYWYINDRNVPSDYLQPQHESTVENDGFQLRQRTLEIRFYIDEKRLGKLKGKLVLKCLARIDAIPQATRESTQIIYIPTTDELRNQKLINWRGSDACSLQHATLARLSVLFTVTLGGFRWFV</sequence>
<accession>A0A8W7MTP5</accession>
<dbReference type="InterPro" id="IPR007110">
    <property type="entry name" value="Ig-like_dom"/>
</dbReference>
<feature type="domain" description="Ig-like" evidence="2">
    <location>
        <begin position="48"/>
        <end position="139"/>
    </location>
</feature>
<proteinExistence type="predicted"/>
<dbReference type="PANTHER" id="PTHR21261:SF5">
    <property type="entry name" value="BEATEN PATH VA, ISOFORM A-RELATED"/>
    <property type="match status" value="1"/>
</dbReference>
<dbReference type="PANTHER" id="PTHR21261">
    <property type="entry name" value="BEAT PROTEIN"/>
    <property type="match status" value="1"/>
</dbReference>
<dbReference type="InterPro" id="IPR013783">
    <property type="entry name" value="Ig-like_fold"/>
</dbReference>
<keyword evidence="1" id="KW-0732">Signal</keyword>
<protein>
    <recommendedName>
        <fullName evidence="2">Ig-like domain-containing protein</fullName>
    </recommendedName>
</protein>
<name>A0A8W7MTP5_ANOAR</name>
<reference evidence="3" key="1">
    <citation type="submission" date="2022-08" db="UniProtKB">
        <authorList>
            <consortium name="EnsemblMetazoa"/>
        </authorList>
    </citation>
    <scope>IDENTIFICATION</scope>
    <source>
        <strain evidence="3">Dongola</strain>
    </source>
</reference>
<dbReference type="AlphaFoldDB" id="A0A8W7MTP5"/>
<keyword evidence="4" id="KW-1185">Reference proteome</keyword>
<dbReference type="Gene3D" id="2.60.40.10">
    <property type="entry name" value="Immunoglobulins"/>
    <property type="match status" value="2"/>
</dbReference>